<evidence type="ECO:0000256" key="2">
    <source>
        <dbReference type="ARBA" id="ARBA00022679"/>
    </source>
</evidence>
<dbReference type="Gene3D" id="3.40.50.2000">
    <property type="entry name" value="Glycogen Phosphorylase B"/>
    <property type="match status" value="2"/>
</dbReference>
<evidence type="ECO:0000259" key="3">
    <source>
        <dbReference type="Pfam" id="PF13439"/>
    </source>
</evidence>
<dbReference type="SUPFAM" id="SSF53756">
    <property type="entry name" value="UDP-Glycosyltransferase/glycogen phosphorylase"/>
    <property type="match status" value="1"/>
</dbReference>
<protein>
    <submittedName>
        <fullName evidence="4">Glycosyltransferase</fullName>
    </submittedName>
</protein>
<feature type="domain" description="Glycosyltransferase subfamily 4-like N-terminal" evidence="3">
    <location>
        <begin position="24"/>
        <end position="173"/>
    </location>
</feature>
<keyword evidence="5" id="KW-1185">Reference proteome</keyword>
<evidence type="ECO:0000313" key="4">
    <source>
        <dbReference type="EMBL" id="MBD8022239.1"/>
    </source>
</evidence>
<proteinExistence type="predicted"/>
<dbReference type="InterPro" id="IPR028098">
    <property type="entry name" value="Glyco_trans_4-like_N"/>
</dbReference>
<keyword evidence="1" id="KW-0328">Glycosyltransferase</keyword>
<organism evidence="4 5">
    <name type="scientific">Microbacterium gallinarum</name>
    <dbReference type="NCBI Taxonomy" id="2762209"/>
    <lineage>
        <taxon>Bacteria</taxon>
        <taxon>Bacillati</taxon>
        <taxon>Actinomycetota</taxon>
        <taxon>Actinomycetes</taxon>
        <taxon>Micrococcales</taxon>
        <taxon>Microbacteriaceae</taxon>
        <taxon>Microbacterium</taxon>
    </lineage>
</organism>
<name>A0ABR8WZ17_9MICO</name>
<sequence>MLILSFSPIASDARVLKQVDLFRHDYEVTTCGYGPAPEGVADHVEIPSDLQVWRYPRLLVVARQYRRAYRGNAAIRAARSALAGREFDIVLADDVDTVPLALALRPRRGVHADLHEYAPRQKNEMLRFRLFVRPFIEWMCRRYVRRADSWTTVSEGIAREYGRRFGFTPEVVTNAAPYVDAEPTPVHEPLRFVHSGAALRGRGIDTLVEGITAARSGTLDLYLTPNDPGLIDELTARARESAGRVRVHDPVPYAKLSETLRSHDVGVFLLPPVNFNHRWALPNKFFDFVQARLGLIIGPSPEMAAYVERYGIGAVTRDFSAAALAEAVDALDVDQVARYKAASHRHARELSSEAQVQIWKRAVDAIAAG</sequence>
<keyword evidence="2" id="KW-0808">Transferase</keyword>
<evidence type="ECO:0000256" key="1">
    <source>
        <dbReference type="ARBA" id="ARBA00022676"/>
    </source>
</evidence>
<dbReference type="Pfam" id="PF13439">
    <property type="entry name" value="Glyco_transf_4"/>
    <property type="match status" value="1"/>
</dbReference>
<dbReference type="EMBL" id="JACSPM010000001">
    <property type="protein sequence ID" value="MBD8022239.1"/>
    <property type="molecule type" value="Genomic_DNA"/>
</dbReference>
<reference evidence="4 5" key="1">
    <citation type="submission" date="2020-08" db="EMBL/GenBank/DDBJ databases">
        <title>A Genomic Blueprint of the Chicken Gut Microbiome.</title>
        <authorList>
            <person name="Gilroy R."/>
            <person name="Ravi A."/>
            <person name="Getino M."/>
            <person name="Pursley I."/>
            <person name="Horton D.L."/>
            <person name="Alikhan N.-F."/>
            <person name="Baker D."/>
            <person name="Gharbi K."/>
            <person name="Hall N."/>
            <person name="Watson M."/>
            <person name="Adriaenssens E.M."/>
            <person name="Foster-Nyarko E."/>
            <person name="Jarju S."/>
            <person name="Secka A."/>
            <person name="Antonio M."/>
            <person name="Oren A."/>
            <person name="Chaudhuri R."/>
            <person name="La Ragione R.M."/>
            <person name="Hildebrand F."/>
            <person name="Pallen M.J."/>
        </authorList>
    </citation>
    <scope>NUCLEOTIDE SEQUENCE [LARGE SCALE GENOMIC DNA]</scope>
    <source>
        <strain evidence="4 5">Sa1CUA4</strain>
    </source>
</reference>
<evidence type="ECO:0000313" key="5">
    <source>
        <dbReference type="Proteomes" id="UP000602532"/>
    </source>
</evidence>
<gene>
    <name evidence="4" type="ORF">H9622_01375</name>
</gene>
<accession>A0ABR8WZ17</accession>
<dbReference type="Proteomes" id="UP000602532">
    <property type="component" value="Unassembled WGS sequence"/>
</dbReference>
<comment type="caution">
    <text evidence="4">The sequence shown here is derived from an EMBL/GenBank/DDBJ whole genome shotgun (WGS) entry which is preliminary data.</text>
</comment>